<reference evidence="4" key="2">
    <citation type="submission" date="2020-02" db="EMBL/GenBank/DDBJ databases">
        <authorList>
            <consortium name="NCBI Pathogen Detection Project"/>
        </authorList>
    </citation>
    <scope>NUCLEOTIDE SEQUENCE</scope>
    <source>
        <strain evidence="4">MA.CK_94/00001630</strain>
    </source>
</reference>
<dbReference type="InterPro" id="IPR012902">
    <property type="entry name" value="N_methyl_site"/>
</dbReference>
<dbReference type="InterPro" id="IPR048688">
    <property type="entry name" value="CofB-like_pilin_dom"/>
</dbReference>
<proteinExistence type="predicted"/>
<protein>
    <submittedName>
        <fullName evidence="4">Type II secretion system protein</fullName>
    </submittedName>
</protein>
<feature type="transmembrane region" description="Helical" evidence="2">
    <location>
        <begin position="33"/>
        <end position="54"/>
    </location>
</feature>
<organism evidence="4">
    <name type="scientific">Salmonella enterica</name>
    <name type="common">Salmonella choleraesuis</name>
    <dbReference type="NCBI Taxonomy" id="28901"/>
    <lineage>
        <taxon>Bacteria</taxon>
        <taxon>Pseudomonadati</taxon>
        <taxon>Pseudomonadota</taxon>
        <taxon>Gammaproteobacteria</taxon>
        <taxon>Enterobacterales</taxon>
        <taxon>Enterobacteriaceae</taxon>
        <taxon>Salmonella</taxon>
    </lineage>
</organism>
<evidence type="ECO:0000313" key="4">
    <source>
        <dbReference type="EMBL" id="HAG2284923.1"/>
    </source>
</evidence>
<accession>A0A760BI37</accession>
<evidence type="ECO:0000259" key="3">
    <source>
        <dbReference type="Pfam" id="PF21444"/>
    </source>
</evidence>
<dbReference type="Pfam" id="PF21444">
    <property type="entry name" value="CofB_pilin_dom"/>
    <property type="match status" value="1"/>
</dbReference>
<comment type="subcellular location">
    <subcellularLocation>
        <location evidence="1">Membrane</location>
        <topology evidence="1">Single-pass membrane protein</topology>
    </subcellularLocation>
</comment>
<reference evidence="4" key="1">
    <citation type="journal article" date="2018" name="Genome Biol.">
        <title>SKESA: strategic k-mer extension for scrupulous assemblies.</title>
        <authorList>
            <person name="Souvorov A."/>
            <person name="Agarwala R."/>
            <person name="Lipman D.J."/>
        </authorList>
    </citation>
    <scope>NUCLEOTIDE SEQUENCE</scope>
    <source>
        <strain evidence="4">MA.CK_94/00001630</strain>
    </source>
</reference>
<dbReference type="PROSITE" id="PS00409">
    <property type="entry name" value="PROKAR_NTER_METHYL"/>
    <property type="match status" value="1"/>
</dbReference>
<keyword evidence="2" id="KW-1133">Transmembrane helix</keyword>
<gene>
    <name evidence="4" type="ORF">G8W61_005333</name>
</gene>
<dbReference type="GO" id="GO:0016020">
    <property type="term" value="C:membrane"/>
    <property type="evidence" value="ECO:0007669"/>
    <property type="project" value="UniProtKB-SubCell"/>
</dbReference>
<keyword evidence="2" id="KW-0812">Transmembrane</keyword>
<name>A0A760BI37_SALER</name>
<evidence type="ECO:0000256" key="1">
    <source>
        <dbReference type="ARBA" id="ARBA00004167"/>
    </source>
</evidence>
<dbReference type="AlphaFoldDB" id="A0A760BI37"/>
<evidence type="ECO:0000256" key="2">
    <source>
        <dbReference type="SAM" id="Phobius"/>
    </source>
</evidence>
<sequence>MYSVSFFTSFIWRKVVGTSIVKIRVMKSRGFSLLEIIIVLAFIGAILVTAANYARKMIDEKTRQGAADAVVQEIYGVLQFVSADTIEIFGSNSSTDKSIKKVTNPLYQLPHKPVYPDAKKNSPDAGKQGFDNNPIWLAHPHNVINIEADATNSNVSPYIARNYSRNITGPVSNELKVIYGKSADGTDKEHYSHSLKWGEALWGKNSVRKYFTDSGCPGNTDGGNAVYFKQQFLSCNENPALKNSEIGISRIDFVNDRGAYTRLSDSDDLPVPVERVDVYVSFRAVGGESARIEQFITPLMTAFRTKKIIPDIDNIFLVVNKGSTRDNAWTLLDKRTGLPFAQNTPKNAENIARFSDLPDMVGNLQKGATYAIRFSFDGKGDYLRTDGLNAATKLCWNTSVGAAGPCLTSPSDELLVLKSRKSSTDLANLQVGSVISTINHEVKDNNGNIRTDIVERYTAPRIQYKVFSNTGSIAPVSVRSIKDSAPEYCLVDGSCDKTHIDSIVNSVTLSDVNNGAIAVELQTCPVADGFTRNPAPYPDKPDHPDNHRLYPRLSASVSSVISGLHKNGGLVDSVMPLGVFATQSKTLQSLNIADFSVNRMGGVALSNRLVGNRWLISGMVASENNNLLNGGANQSATFIYFNPSWLSVVVTTWCSDHEQQ</sequence>
<feature type="domain" description="CofB-like pilin" evidence="3">
    <location>
        <begin position="193"/>
        <end position="377"/>
    </location>
</feature>
<keyword evidence="2" id="KW-0472">Membrane</keyword>
<comment type="caution">
    <text evidence="4">The sequence shown here is derived from an EMBL/GenBank/DDBJ whole genome shotgun (WGS) entry which is preliminary data.</text>
</comment>
<dbReference type="EMBL" id="DAAXRP010000035">
    <property type="protein sequence ID" value="HAG2284923.1"/>
    <property type="molecule type" value="Genomic_DNA"/>
</dbReference>